<dbReference type="RefSeq" id="WP_013117747.1">
    <property type="nucleotide sequence ID" value="NC_014151.1"/>
</dbReference>
<evidence type="ECO:0000313" key="3">
    <source>
        <dbReference type="Proteomes" id="UP000000849"/>
    </source>
</evidence>
<gene>
    <name evidence="2" type="ordered locus">Cfla_2526</name>
</gene>
<feature type="transmembrane region" description="Helical" evidence="1">
    <location>
        <begin position="76"/>
        <end position="100"/>
    </location>
</feature>
<feature type="transmembrane region" description="Helical" evidence="1">
    <location>
        <begin position="379"/>
        <end position="400"/>
    </location>
</feature>
<feature type="transmembrane region" description="Helical" evidence="1">
    <location>
        <begin position="219"/>
        <end position="242"/>
    </location>
</feature>
<accession>D5UI69</accession>
<evidence type="ECO:0000313" key="2">
    <source>
        <dbReference type="EMBL" id="ADG75414.1"/>
    </source>
</evidence>
<keyword evidence="1" id="KW-0472">Membrane</keyword>
<dbReference type="KEGG" id="cfl:Cfla_2526"/>
<dbReference type="HOGENOM" id="CLU_651653_0_0_11"/>
<keyword evidence="1" id="KW-0812">Transmembrane</keyword>
<dbReference type="EMBL" id="CP001964">
    <property type="protein sequence ID" value="ADG75414.1"/>
    <property type="molecule type" value="Genomic_DNA"/>
</dbReference>
<keyword evidence="1" id="KW-1133">Transmembrane helix</keyword>
<feature type="transmembrane region" description="Helical" evidence="1">
    <location>
        <begin position="175"/>
        <end position="199"/>
    </location>
</feature>
<feature type="transmembrane region" description="Helical" evidence="1">
    <location>
        <begin position="318"/>
        <end position="334"/>
    </location>
</feature>
<feature type="transmembrane region" description="Helical" evidence="1">
    <location>
        <begin position="142"/>
        <end position="163"/>
    </location>
</feature>
<feature type="transmembrane region" description="Helical" evidence="1">
    <location>
        <begin position="45"/>
        <end position="64"/>
    </location>
</feature>
<protein>
    <submittedName>
        <fullName evidence="2">Uncharacterized protein</fullName>
    </submittedName>
</protein>
<keyword evidence="3" id="KW-1185">Reference proteome</keyword>
<evidence type="ECO:0000256" key="1">
    <source>
        <dbReference type="SAM" id="Phobius"/>
    </source>
</evidence>
<organism evidence="2 3">
    <name type="scientific">Cellulomonas flavigena (strain ATCC 482 / DSM 20109 / BCRC 11376 / JCM 18109 / NBRC 3775 / NCIMB 8073 / NRS 134)</name>
    <dbReference type="NCBI Taxonomy" id="446466"/>
    <lineage>
        <taxon>Bacteria</taxon>
        <taxon>Bacillati</taxon>
        <taxon>Actinomycetota</taxon>
        <taxon>Actinomycetes</taxon>
        <taxon>Micrococcales</taxon>
        <taxon>Cellulomonadaceae</taxon>
        <taxon>Cellulomonas</taxon>
    </lineage>
</organism>
<feature type="transmembrane region" description="Helical" evidence="1">
    <location>
        <begin position="346"/>
        <end position="367"/>
    </location>
</feature>
<reference evidence="2 3" key="1">
    <citation type="journal article" date="2010" name="Stand. Genomic Sci.">
        <title>Complete genome sequence of Cellulomonas flavigena type strain (134).</title>
        <authorList>
            <person name="Abt B."/>
            <person name="Foster B."/>
            <person name="Lapidus A."/>
            <person name="Clum A."/>
            <person name="Sun H."/>
            <person name="Pukall R."/>
            <person name="Lucas S."/>
            <person name="Glavina Del Rio T."/>
            <person name="Nolan M."/>
            <person name="Tice H."/>
            <person name="Cheng J.F."/>
            <person name="Pitluck S."/>
            <person name="Liolios K."/>
            <person name="Ivanova N."/>
            <person name="Mavromatis K."/>
            <person name="Ovchinnikova G."/>
            <person name="Pati A."/>
            <person name="Goodwin L."/>
            <person name="Chen A."/>
            <person name="Palaniappan K."/>
            <person name="Land M."/>
            <person name="Hauser L."/>
            <person name="Chang Y.J."/>
            <person name="Jeffries C.D."/>
            <person name="Rohde M."/>
            <person name="Goker M."/>
            <person name="Woyke T."/>
            <person name="Bristow J."/>
            <person name="Eisen J.A."/>
            <person name="Markowitz V."/>
            <person name="Hugenholtz P."/>
            <person name="Kyrpides N.C."/>
            <person name="Klenk H.P."/>
        </authorList>
    </citation>
    <scope>NUCLEOTIDE SEQUENCE [LARGE SCALE GENOMIC DNA]</scope>
    <source>
        <strain evidence="3">ATCC 482 / DSM 20109 / BCRC 11376 / JCM 18109 / NBRC 3775 / NCIMB 8073 / NRS 134</strain>
    </source>
</reference>
<name>D5UI69_CELFN</name>
<sequence>MTGALERIVRWADAQWIHVPRWVVARVPGLQGIAGDGHVVVTVPLLAAVLPGLALLSGLVIGLGRLGYDDVYTESVVLLAAMVGVGFLSGQLGALTAVAFCVGDLVSADRYAGSVTSSSFWFSGPLGTGPLAEVAHGLLPRLVTYLLLLAGVVVLPRAARVVVATIGRGRRIPPLVAWPVVSGLLAVVAWLGTDAWVAAAPTLVRPLFTWSSNGGQPTVQAVATLQETGGVVVAAAVIGTVVRQLWLGAAMLPGPVQDRLLAAEAGGPEAPVPGPARADTDVRVRRSALGSWAGRRMVAAVATSALATLTMAGILEQLWLWLAAFALLLWIRLVRTSPRPPGWLEAWRRVVAVAPAWARLIVMWLVSRVVVEGVSNDVIGSYTGLGVFVLGSLLVVFLVFPGDPQPREDAPHGAVPAGGVR</sequence>
<dbReference type="AlphaFoldDB" id="D5UI69"/>
<dbReference type="Proteomes" id="UP000000849">
    <property type="component" value="Chromosome"/>
</dbReference>
<proteinExistence type="predicted"/>
<dbReference type="STRING" id="446466.Cfla_2526"/>